<name>A0A397ZVS5_BRACM</name>
<keyword evidence="1" id="KW-1133">Transmembrane helix</keyword>
<organism evidence="2 3">
    <name type="scientific">Brassica campestris</name>
    <name type="common">Field mustard</name>
    <dbReference type="NCBI Taxonomy" id="3711"/>
    <lineage>
        <taxon>Eukaryota</taxon>
        <taxon>Viridiplantae</taxon>
        <taxon>Streptophyta</taxon>
        <taxon>Embryophyta</taxon>
        <taxon>Tracheophyta</taxon>
        <taxon>Spermatophyta</taxon>
        <taxon>Magnoliopsida</taxon>
        <taxon>eudicotyledons</taxon>
        <taxon>Gunneridae</taxon>
        <taxon>Pentapetalae</taxon>
        <taxon>rosids</taxon>
        <taxon>malvids</taxon>
        <taxon>Brassicales</taxon>
        <taxon>Brassicaceae</taxon>
        <taxon>Brassiceae</taxon>
        <taxon>Brassica</taxon>
    </lineage>
</organism>
<proteinExistence type="predicted"/>
<protein>
    <submittedName>
        <fullName evidence="2">Uncharacterized protein</fullName>
    </submittedName>
</protein>
<sequence>MYRRGSKCRINTHMRASSSSVIVIHHSLTILYLLVVEIWLYERSSPIKRYRRFTMIYLEIFR</sequence>
<evidence type="ECO:0000313" key="3">
    <source>
        <dbReference type="Proteomes" id="UP000264353"/>
    </source>
</evidence>
<evidence type="ECO:0000256" key="1">
    <source>
        <dbReference type="SAM" id="Phobius"/>
    </source>
</evidence>
<keyword evidence="1" id="KW-0472">Membrane</keyword>
<accession>A0A397ZVS5</accession>
<dbReference type="Proteomes" id="UP000264353">
    <property type="component" value="Chromosome A3"/>
</dbReference>
<dbReference type="AlphaFoldDB" id="A0A397ZVS5"/>
<gene>
    <name evidence="2" type="ORF">BRARA_C01743</name>
</gene>
<dbReference type="EMBL" id="CM010630">
    <property type="protein sequence ID" value="RID69662.1"/>
    <property type="molecule type" value="Genomic_DNA"/>
</dbReference>
<reference evidence="2 3" key="1">
    <citation type="submission" date="2018-06" db="EMBL/GenBank/DDBJ databases">
        <title>WGS assembly of Brassica rapa FPsc.</title>
        <authorList>
            <person name="Bowman J."/>
            <person name="Kohchi T."/>
            <person name="Yamato K."/>
            <person name="Jenkins J."/>
            <person name="Shu S."/>
            <person name="Ishizaki K."/>
            <person name="Yamaoka S."/>
            <person name="Nishihama R."/>
            <person name="Nakamura Y."/>
            <person name="Berger F."/>
            <person name="Adam C."/>
            <person name="Aki S."/>
            <person name="Althoff F."/>
            <person name="Araki T."/>
            <person name="Arteaga-Vazquez M."/>
            <person name="Balasubrmanian S."/>
            <person name="Bauer D."/>
            <person name="Boehm C."/>
            <person name="Briginshaw L."/>
            <person name="Caballero-Perez J."/>
            <person name="Catarino B."/>
            <person name="Chen F."/>
            <person name="Chiyoda S."/>
            <person name="Chovatia M."/>
            <person name="Davies K."/>
            <person name="Delmans M."/>
            <person name="Demura T."/>
            <person name="Dierschke T."/>
            <person name="Dolan L."/>
            <person name="Dorantes-Acosta A."/>
            <person name="Eklund D."/>
            <person name="Florent S."/>
            <person name="Flores-Sandoval E."/>
            <person name="Fujiyama A."/>
            <person name="Fukuzawa H."/>
            <person name="Galik B."/>
            <person name="Grimanelli D."/>
            <person name="Grimwood J."/>
            <person name="Grossniklaus U."/>
            <person name="Hamada T."/>
            <person name="Haseloff J."/>
            <person name="Hetherington A."/>
            <person name="Higo A."/>
            <person name="Hirakawa Y."/>
            <person name="Hundley H."/>
            <person name="Ikeda Y."/>
            <person name="Inoue K."/>
            <person name="Inoue S."/>
            <person name="Ishida S."/>
            <person name="Jia Q."/>
            <person name="Kakita M."/>
            <person name="Kanazawa T."/>
            <person name="Kawai Y."/>
            <person name="Kawashima T."/>
            <person name="Kennedy M."/>
            <person name="Kinose K."/>
            <person name="Kinoshita T."/>
            <person name="Kohara Y."/>
            <person name="Koide E."/>
            <person name="Komatsu K."/>
            <person name="Kopischke S."/>
            <person name="Kubo M."/>
            <person name="Kyozuka J."/>
            <person name="Lagercrantz U."/>
            <person name="Lin S."/>
            <person name="Lindquist E."/>
            <person name="Lipzen A."/>
            <person name="Lu C."/>
            <person name="Luna E."/>
            <person name="Martienssen R."/>
            <person name="Minamino N."/>
            <person name="Mizutani M."/>
            <person name="Mizutani M."/>
            <person name="Mochizuki N."/>
            <person name="Monte I."/>
            <person name="Mosher R."/>
            <person name="Nagasaki H."/>
            <person name="Nakagami H."/>
            <person name="Naramoto S."/>
            <person name="Nishitani K."/>
            <person name="Ohtani M."/>
            <person name="Okamoto T."/>
            <person name="Okumura M."/>
            <person name="Phillips J."/>
            <person name="Pollak B."/>
            <person name="Reinders A."/>
            <person name="Roevekamp M."/>
            <person name="Sano R."/>
            <person name="Sawa S."/>
            <person name="Schmid M."/>
            <person name="Shirakawa M."/>
            <person name="Solano R."/>
            <person name="Spunde A."/>
            <person name="Suetsugu N."/>
            <person name="Sugano S."/>
            <person name="Sugiyama A."/>
            <person name="Sun R."/>
            <person name="Suzuki Y."/>
            <person name="Takenaka M."/>
            <person name="Takezawa D."/>
            <person name="Tomogane H."/>
            <person name="Tsuzuki M."/>
            <person name="Ueda T."/>
            <person name="Umeda M."/>
            <person name="Ward J."/>
            <person name="Watanabe Y."/>
            <person name="Yazaki K."/>
            <person name="Yokoyama R."/>
            <person name="Yoshitake Y."/>
            <person name="Yotsui I."/>
            <person name="Zachgo S."/>
            <person name="Schmutz J."/>
        </authorList>
    </citation>
    <scope>NUCLEOTIDE SEQUENCE [LARGE SCALE GENOMIC DNA]</scope>
    <source>
        <strain evidence="3">cv. B-3</strain>
    </source>
</reference>
<feature type="transmembrane region" description="Helical" evidence="1">
    <location>
        <begin position="21"/>
        <end position="41"/>
    </location>
</feature>
<keyword evidence="1" id="KW-0812">Transmembrane</keyword>
<evidence type="ECO:0000313" key="2">
    <source>
        <dbReference type="EMBL" id="RID69662.1"/>
    </source>
</evidence>